<evidence type="ECO:0000259" key="2">
    <source>
        <dbReference type="PROSITE" id="PS50206"/>
    </source>
</evidence>
<reference evidence="3" key="1">
    <citation type="submission" date="2020-07" db="EMBL/GenBank/DDBJ databases">
        <title>Huge and variable diversity of episymbiotic CPR bacteria and DPANN archaea in groundwater ecosystems.</title>
        <authorList>
            <person name="He C.Y."/>
            <person name="Keren R."/>
            <person name="Whittaker M."/>
            <person name="Farag I.F."/>
            <person name="Doudna J."/>
            <person name="Cate J.H.D."/>
            <person name="Banfield J.F."/>
        </authorList>
    </citation>
    <scope>NUCLEOTIDE SEQUENCE</scope>
    <source>
        <strain evidence="3">NC_groundwater_1818_Pr3_B-0.1um_66_35</strain>
    </source>
</reference>
<dbReference type="Gene3D" id="3.40.250.10">
    <property type="entry name" value="Rhodanese-like domain"/>
    <property type="match status" value="4"/>
</dbReference>
<organism evidence="3 4">
    <name type="scientific">Rhodopseudomonas palustris</name>
    <dbReference type="NCBI Taxonomy" id="1076"/>
    <lineage>
        <taxon>Bacteria</taxon>
        <taxon>Pseudomonadati</taxon>
        <taxon>Pseudomonadota</taxon>
        <taxon>Alphaproteobacteria</taxon>
        <taxon>Hyphomicrobiales</taxon>
        <taxon>Nitrobacteraceae</taxon>
        <taxon>Rhodopseudomonas</taxon>
    </lineage>
</organism>
<accession>A0A933S2Y0</accession>
<feature type="domain" description="Rhodanese" evidence="2">
    <location>
        <begin position="288"/>
        <end position="372"/>
    </location>
</feature>
<dbReference type="InterPro" id="IPR051126">
    <property type="entry name" value="Thiosulfate_sulfurtransferase"/>
</dbReference>
<dbReference type="SUPFAM" id="SSF52821">
    <property type="entry name" value="Rhodanese/Cell cycle control phosphatase"/>
    <property type="match status" value="4"/>
</dbReference>
<feature type="domain" description="Rhodanese" evidence="2">
    <location>
        <begin position="23"/>
        <end position="113"/>
    </location>
</feature>
<dbReference type="AlphaFoldDB" id="A0A933S2Y0"/>
<dbReference type="EMBL" id="JACRJB010000068">
    <property type="protein sequence ID" value="MBI5132690.1"/>
    <property type="molecule type" value="Genomic_DNA"/>
</dbReference>
<dbReference type="PANTHER" id="PTHR43855">
    <property type="entry name" value="THIOSULFATE SULFURTRANSFERASE"/>
    <property type="match status" value="1"/>
</dbReference>
<dbReference type="Proteomes" id="UP000782519">
    <property type="component" value="Unassembled WGS sequence"/>
</dbReference>
<dbReference type="SMART" id="SM00450">
    <property type="entry name" value="RHOD"/>
    <property type="match status" value="4"/>
</dbReference>
<name>A0A933S2Y0_RHOPL</name>
<dbReference type="InterPro" id="IPR036873">
    <property type="entry name" value="Rhodanese-like_dom_sf"/>
</dbReference>
<feature type="domain" description="Rhodanese" evidence="2">
    <location>
        <begin position="392"/>
        <end position="480"/>
    </location>
</feature>
<evidence type="ECO:0000256" key="1">
    <source>
        <dbReference type="ARBA" id="ARBA00022737"/>
    </source>
</evidence>
<keyword evidence="1" id="KW-0677">Repeat</keyword>
<gene>
    <name evidence="3" type="ORF">HZA66_24895</name>
</gene>
<protein>
    <submittedName>
        <fullName evidence="3">Rhodanese-related sulfurtransferase</fullName>
    </submittedName>
</protein>
<proteinExistence type="predicted"/>
<dbReference type="CDD" id="cd01534">
    <property type="entry name" value="4RHOD_Repeat_3"/>
    <property type="match status" value="1"/>
</dbReference>
<dbReference type="PROSITE" id="PS50206">
    <property type="entry name" value="RHODANESE_3"/>
    <property type="match status" value="4"/>
</dbReference>
<dbReference type="CDD" id="cd01535">
    <property type="entry name" value="4RHOD_Repeat_4"/>
    <property type="match status" value="1"/>
</dbReference>
<dbReference type="PANTHER" id="PTHR43855:SF1">
    <property type="entry name" value="THIOSULFATE SULFURTRANSFERASE"/>
    <property type="match status" value="1"/>
</dbReference>
<feature type="domain" description="Rhodanese" evidence="2">
    <location>
        <begin position="146"/>
        <end position="237"/>
    </location>
</feature>
<sequence length="532" mass="57414">MTSSQHPTTRVVSVADIHAALIEGREIALLDVREEGPFSRGHPLFAVPLPLSRIELDVLDLVPRLDAPIVLYDDGEGLVARAAHKLASLGYSNVARLDGGLDGWRRAGGEVFIDVNVPSKAFGELVESQRHTPSLPAAEVERLIKDQADIVVLDSRRFEEYRTMSIPTGTSVPGGELVLRLQDVAPRPETTVIVNCAGRTRSIIGTQSLINAGIPNKVYALRNGTIGWTLAGLQVERGADKRFPELSEPARKVACQRAQALAARVGVRTIDRDTLAQWRNRRDVTLYLLDVRTPEEFNAGHLAGFRSAPGGQLVQATDEWVGVRHARLVMADDDGVRATLAASWLIQMGWRDVHVLQGPIAGDLETGPRPPRRPPLPDTAITALTPAELAAELDSSIVIDLAPSPRHAAGHIPGAWFAVRAQLAEALHRLPPEGRLVLTSWDGALAHYAAAELLALTGRPAALLSGGTQAWEAAGLPLESGIARAAVDVDDVYKRPYEGTDNAAAAMQAYLDWEFGLVEQLARDGTHGFRVL</sequence>
<evidence type="ECO:0000313" key="4">
    <source>
        <dbReference type="Proteomes" id="UP000782519"/>
    </source>
</evidence>
<evidence type="ECO:0000313" key="3">
    <source>
        <dbReference type="EMBL" id="MBI5132690.1"/>
    </source>
</evidence>
<dbReference type="InterPro" id="IPR001763">
    <property type="entry name" value="Rhodanese-like_dom"/>
</dbReference>
<comment type="caution">
    <text evidence="3">The sequence shown here is derived from an EMBL/GenBank/DDBJ whole genome shotgun (WGS) entry which is preliminary data.</text>
</comment>
<dbReference type="Pfam" id="PF00581">
    <property type="entry name" value="Rhodanese"/>
    <property type="match status" value="4"/>
</dbReference>